<organism evidence="7 8">
    <name type="scientific">Adineta steineri</name>
    <dbReference type="NCBI Taxonomy" id="433720"/>
    <lineage>
        <taxon>Eukaryota</taxon>
        <taxon>Metazoa</taxon>
        <taxon>Spiralia</taxon>
        <taxon>Gnathifera</taxon>
        <taxon>Rotifera</taxon>
        <taxon>Eurotatoria</taxon>
        <taxon>Bdelloidea</taxon>
        <taxon>Adinetida</taxon>
        <taxon>Adinetidae</taxon>
        <taxon>Adineta</taxon>
    </lineage>
</organism>
<dbReference type="AlphaFoldDB" id="A0A815K3G9"/>
<keyword evidence="2 4" id="KW-0103">Bromodomain</keyword>
<feature type="region of interest" description="Disordered" evidence="5">
    <location>
        <begin position="1"/>
        <end position="161"/>
    </location>
</feature>
<feature type="compositionally biased region" description="Polar residues" evidence="5">
    <location>
        <begin position="357"/>
        <end position="391"/>
    </location>
</feature>
<evidence type="ECO:0000259" key="6">
    <source>
        <dbReference type="PROSITE" id="PS50014"/>
    </source>
</evidence>
<reference evidence="7" key="1">
    <citation type="submission" date="2021-02" db="EMBL/GenBank/DDBJ databases">
        <authorList>
            <person name="Nowell W R."/>
        </authorList>
    </citation>
    <scope>NUCLEOTIDE SEQUENCE</scope>
</reference>
<feature type="compositionally biased region" description="Basic residues" evidence="5">
    <location>
        <begin position="420"/>
        <end position="429"/>
    </location>
</feature>
<keyword evidence="3" id="KW-0539">Nucleus</keyword>
<feature type="compositionally biased region" description="Low complexity" evidence="5">
    <location>
        <begin position="1"/>
        <end position="20"/>
    </location>
</feature>
<dbReference type="InterPro" id="IPR001487">
    <property type="entry name" value="Bromodomain"/>
</dbReference>
<evidence type="ECO:0000256" key="3">
    <source>
        <dbReference type="ARBA" id="ARBA00023242"/>
    </source>
</evidence>
<proteinExistence type="predicted"/>
<dbReference type="PRINTS" id="PR00503">
    <property type="entry name" value="BROMODOMAIN"/>
</dbReference>
<evidence type="ECO:0000256" key="4">
    <source>
        <dbReference type="PROSITE-ProRule" id="PRU00035"/>
    </source>
</evidence>
<dbReference type="Proteomes" id="UP000663860">
    <property type="component" value="Unassembled WGS sequence"/>
</dbReference>
<feature type="domain" description="Bromo" evidence="6">
    <location>
        <begin position="172"/>
        <end position="242"/>
    </location>
</feature>
<dbReference type="GO" id="GO:0000785">
    <property type="term" value="C:chromatin"/>
    <property type="evidence" value="ECO:0007669"/>
    <property type="project" value="TreeGrafter"/>
</dbReference>
<dbReference type="EMBL" id="CAJNOE010001106">
    <property type="protein sequence ID" value="CAF1387577.1"/>
    <property type="molecule type" value="Genomic_DNA"/>
</dbReference>
<dbReference type="Pfam" id="PF00439">
    <property type="entry name" value="Bromodomain"/>
    <property type="match status" value="2"/>
</dbReference>
<feature type="region of interest" description="Disordered" evidence="5">
    <location>
        <begin position="277"/>
        <end position="435"/>
    </location>
</feature>
<feature type="compositionally biased region" description="Low complexity" evidence="5">
    <location>
        <begin position="286"/>
        <end position="301"/>
    </location>
</feature>
<sequence length="537" mass="60127">MGRQTSRSTNTSANATNNSTLKSRQPSISSTTSVTNTNGDSLNNSSSSNRNRSNNTNNNNNNNNNRKSKPRNSSHNIESAILQESHSNSSHTDAVTMSSLNESSSVQSPLNTADIDDDDDDDNIPSPTMGGTNNNNNSNNNNTSKKKPSRKSKTNTDNNDIKACRNILNELLKNDASWPFQTPVDAKQHPEYYECIKTPMDFSTMKKKMRNHQYTKRNEFFNDVQLILNNCEYYNEDDSPVGEAGHVLRTFFETRWAKQFANDSTALIASLTAGNNNTKWQMGRQTSRSTNTSANATNNSTLKSRQPSISSTTSVTNTNGDSLNNSSSSNRNRSNNTNNNNNNNNRKSKPRNSSHNIESSILQESHSNSSHTDAITMSSLNESSSVQSPLNTADIDDDDDDNIPSPTMGGTNNNNNNNTSKKKPSRKSKTNTDNNDIKACRNILNELLKNDASWPFQTPVDAKQHPEYYECIKTPMDFSTMKKKMRNHQYTKRDEFFNDVQLILNNCEYYNEDDSPVGEAGHVLRTFFETRWAKQFG</sequence>
<gene>
    <name evidence="7" type="ORF">IZO911_LOCUS38769</name>
</gene>
<dbReference type="PANTHER" id="PTHR45915:SF2">
    <property type="entry name" value="TOUTATIS, ISOFORM E"/>
    <property type="match status" value="1"/>
</dbReference>
<name>A0A815K3G9_9BILA</name>
<evidence type="ECO:0000256" key="1">
    <source>
        <dbReference type="ARBA" id="ARBA00004123"/>
    </source>
</evidence>
<accession>A0A815K3G9</accession>
<protein>
    <recommendedName>
        <fullName evidence="6">Bromo domain-containing protein</fullName>
    </recommendedName>
</protein>
<feature type="compositionally biased region" description="Polar residues" evidence="5">
    <location>
        <begin position="82"/>
        <end position="111"/>
    </location>
</feature>
<comment type="caution">
    <text evidence="7">The sequence shown here is derived from an EMBL/GenBank/DDBJ whole genome shotgun (WGS) entry which is preliminary data.</text>
</comment>
<dbReference type="PROSITE" id="PS50014">
    <property type="entry name" value="BROMODOMAIN_2"/>
    <property type="match status" value="2"/>
</dbReference>
<evidence type="ECO:0000313" key="7">
    <source>
        <dbReference type="EMBL" id="CAF1387577.1"/>
    </source>
</evidence>
<comment type="subcellular location">
    <subcellularLocation>
        <location evidence="1">Nucleus</location>
    </subcellularLocation>
</comment>
<evidence type="ECO:0000256" key="5">
    <source>
        <dbReference type="SAM" id="MobiDB-lite"/>
    </source>
</evidence>
<dbReference type="Gene3D" id="1.20.920.10">
    <property type="entry name" value="Bromodomain-like"/>
    <property type="match status" value="2"/>
</dbReference>
<feature type="compositionally biased region" description="Low complexity" evidence="5">
    <location>
        <begin position="308"/>
        <end position="345"/>
    </location>
</feature>
<dbReference type="InterPro" id="IPR036427">
    <property type="entry name" value="Bromodomain-like_sf"/>
</dbReference>
<evidence type="ECO:0000256" key="2">
    <source>
        <dbReference type="ARBA" id="ARBA00023117"/>
    </source>
</evidence>
<feature type="compositionally biased region" description="Low complexity" evidence="5">
    <location>
        <begin position="27"/>
        <end position="65"/>
    </location>
</feature>
<evidence type="ECO:0000313" key="8">
    <source>
        <dbReference type="Proteomes" id="UP000663860"/>
    </source>
</evidence>
<feature type="compositionally biased region" description="Basic residues" evidence="5">
    <location>
        <begin position="144"/>
        <end position="153"/>
    </location>
</feature>
<dbReference type="InterPro" id="IPR018359">
    <property type="entry name" value="Bromodomain_CS"/>
</dbReference>
<dbReference type="SUPFAM" id="SSF47370">
    <property type="entry name" value="Bromodomain"/>
    <property type="match status" value="2"/>
</dbReference>
<feature type="domain" description="Bromo" evidence="6">
    <location>
        <begin position="448"/>
        <end position="518"/>
    </location>
</feature>
<dbReference type="SMART" id="SM00297">
    <property type="entry name" value="BROMO"/>
    <property type="match status" value="2"/>
</dbReference>
<feature type="compositionally biased region" description="Acidic residues" evidence="5">
    <location>
        <begin position="114"/>
        <end position="123"/>
    </location>
</feature>
<feature type="compositionally biased region" description="Low complexity" evidence="5">
    <location>
        <begin position="132"/>
        <end position="143"/>
    </location>
</feature>
<dbReference type="PROSITE" id="PS00633">
    <property type="entry name" value="BROMODOMAIN_1"/>
    <property type="match status" value="2"/>
</dbReference>
<dbReference type="GO" id="GO:0005634">
    <property type="term" value="C:nucleus"/>
    <property type="evidence" value="ECO:0007669"/>
    <property type="project" value="UniProtKB-SubCell"/>
</dbReference>
<dbReference type="PANTHER" id="PTHR45915">
    <property type="entry name" value="TRANSCRIPTION INTERMEDIARY FACTOR"/>
    <property type="match status" value="1"/>
</dbReference>